<dbReference type="FunFam" id="2.20.25.80:FF:000001">
    <property type="entry name" value="WRKY transcription factor 33"/>
    <property type="match status" value="1"/>
</dbReference>
<evidence type="ECO:0000256" key="9">
    <source>
        <dbReference type="ARBA" id="ARBA00023163"/>
    </source>
</evidence>
<protein>
    <recommendedName>
        <fullName evidence="11">WRKY transcription factor WRKY24</fullName>
    </recommendedName>
</protein>
<keyword evidence="4" id="KW-0677">Repeat</keyword>
<organism evidence="14">
    <name type="scientific">Oryza nivara</name>
    <name type="common">Indian wild rice</name>
    <name type="synonym">Oryza sativa f. spontanea</name>
    <dbReference type="NCBI Taxonomy" id="4536"/>
    <lineage>
        <taxon>Eukaryota</taxon>
        <taxon>Viridiplantae</taxon>
        <taxon>Streptophyta</taxon>
        <taxon>Embryophyta</taxon>
        <taxon>Tracheophyta</taxon>
        <taxon>Spermatophyta</taxon>
        <taxon>Magnoliopsida</taxon>
        <taxon>Liliopsida</taxon>
        <taxon>Poales</taxon>
        <taxon>Poaceae</taxon>
        <taxon>BOP clade</taxon>
        <taxon>Oryzoideae</taxon>
        <taxon>Oryzeae</taxon>
        <taxon>Oryzinae</taxon>
        <taxon>Oryza</taxon>
    </lineage>
</organism>
<proteinExistence type="inferred from homology"/>
<evidence type="ECO:0000256" key="2">
    <source>
        <dbReference type="ARBA" id="ARBA00008189"/>
    </source>
</evidence>
<keyword evidence="9" id="KW-0804">Transcription</keyword>
<dbReference type="EnsemblPlants" id="ONIVA04G13890.1">
    <property type="protein sequence ID" value="ONIVA04G13890.1"/>
    <property type="gene ID" value="ONIVA04G13890"/>
</dbReference>
<evidence type="ECO:0000313" key="15">
    <source>
        <dbReference type="Proteomes" id="UP000006591"/>
    </source>
</evidence>
<dbReference type="PANTHER" id="PTHR31221:SF298">
    <property type="entry name" value="OS04G0471700 PROTEIN"/>
    <property type="match status" value="1"/>
</dbReference>
<evidence type="ECO:0000256" key="5">
    <source>
        <dbReference type="ARBA" id="ARBA00022941"/>
    </source>
</evidence>
<dbReference type="Pfam" id="PF03106">
    <property type="entry name" value="WRKY"/>
    <property type="match status" value="2"/>
</dbReference>
<dbReference type="InterPro" id="IPR044810">
    <property type="entry name" value="WRKY_plant"/>
</dbReference>
<evidence type="ECO:0000256" key="7">
    <source>
        <dbReference type="ARBA" id="ARBA00023125"/>
    </source>
</evidence>
<feature type="compositionally biased region" description="Basic and acidic residues" evidence="12">
    <location>
        <begin position="53"/>
        <end position="64"/>
    </location>
</feature>
<evidence type="ECO:0000256" key="10">
    <source>
        <dbReference type="ARBA" id="ARBA00023242"/>
    </source>
</evidence>
<dbReference type="InterPro" id="IPR036576">
    <property type="entry name" value="WRKY_dom_sf"/>
</dbReference>
<evidence type="ECO:0000256" key="8">
    <source>
        <dbReference type="ARBA" id="ARBA00023159"/>
    </source>
</evidence>
<dbReference type="PANTHER" id="PTHR31221">
    <property type="entry name" value="WRKY TRANSCRIPTION FACTOR PROTEIN 1-RELATED"/>
    <property type="match status" value="1"/>
</dbReference>
<dbReference type="SMART" id="SM00774">
    <property type="entry name" value="WRKY"/>
    <property type="match status" value="2"/>
</dbReference>
<feature type="domain" description="WRKY" evidence="13">
    <location>
        <begin position="791"/>
        <end position="856"/>
    </location>
</feature>
<dbReference type="STRING" id="4536.A0A0E0H206"/>
<dbReference type="Gramene" id="ONIVA04G13890.1">
    <property type="protein sequence ID" value="ONIVA04G13890.1"/>
    <property type="gene ID" value="ONIVA04G13890"/>
</dbReference>
<evidence type="ECO:0000259" key="13">
    <source>
        <dbReference type="PROSITE" id="PS50811"/>
    </source>
</evidence>
<dbReference type="eggNOG" id="ENOG502QU86">
    <property type="taxonomic scope" value="Eukaryota"/>
</dbReference>
<dbReference type="GO" id="GO:0003700">
    <property type="term" value="F:DNA-binding transcription factor activity"/>
    <property type="evidence" value="ECO:0007669"/>
    <property type="project" value="InterPro"/>
</dbReference>
<comment type="similarity">
    <text evidence="2">Belongs to the WRKY group II-a family.</text>
</comment>
<dbReference type="InterPro" id="IPR003657">
    <property type="entry name" value="WRKY_dom"/>
</dbReference>
<keyword evidence="5" id="KW-0939">Gibberellin signaling pathway</keyword>
<reference evidence="14" key="1">
    <citation type="submission" date="2015-04" db="UniProtKB">
        <authorList>
            <consortium name="EnsemblPlants"/>
        </authorList>
    </citation>
    <scope>IDENTIFICATION</scope>
    <source>
        <strain evidence="14">SL10</strain>
    </source>
</reference>
<evidence type="ECO:0000256" key="3">
    <source>
        <dbReference type="ARBA" id="ARBA00022682"/>
    </source>
</evidence>
<feature type="compositionally biased region" description="Acidic residues" evidence="12">
    <location>
        <begin position="73"/>
        <end position="86"/>
    </location>
</feature>
<dbReference type="Proteomes" id="UP000006591">
    <property type="component" value="Chromosome 4"/>
</dbReference>
<feature type="region of interest" description="Disordered" evidence="12">
    <location>
        <begin position="517"/>
        <end position="545"/>
    </location>
</feature>
<keyword evidence="8" id="KW-0010">Activator</keyword>
<evidence type="ECO:0000256" key="4">
    <source>
        <dbReference type="ARBA" id="ARBA00022737"/>
    </source>
</evidence>
<keyword evidence="15" id="KW-1185">Reference proteome</keyword>
<sequence>MTMTTATLDPPPPPLLIAGSLLDDDRDAGSAASSSPRWLPWARGSTVGSPPRRGGEERGGEAATRRKGNSSSPDDDDDCRNDEDDCRNDYDYRDDDVGATTDGGGDTAALLPMAMTTATTMAPMPVEAAADGGGELSSAGEGGQRRVNLLPAKILSAYENHLFSQALACRWNACPPRKMDLAPHLLQLMWHKALPPYRSFLVFGAHHLSLKNPCALFRLRLWSLWPLPIWEDEWIIEKLAVLAARRSSFVSEESLCSVPAAALVSLAIAHLGEMEGDIAMEEWKDSNHRGADYLMTMPMQNFLADAFPPPELLEGEGGFEKHGLSVAVGSPPPTPPPPEDGCSPLPLTPQFGQKFGSGGGGGGGSLADRRARGGFSNVARISVPYNQPVADVSSAGAPSPYVTIPPGLSPTTLLESPVFFSNAMGQASPTTGKLHMLGGANDSNPIRFESPPIEEGSGAFSFKPLNLASSQYAAAEKTKSLPNNQHQSLPISVKTEATSIQTAQDEAAANQLMQPQFNGGKRSRAAPDNGGDGEGQPVEGDAKADSSSGAAAVAVVAAAAAAVAEDGYSWRKYGQKQVKHSEYPRSYYKCTHASCAVKKKVERSHEGHVTEIIYKGTHNHPKPAASRRPPVHPPPPSPATTTTTPLPPGDAQADHAPDGGGGSTPVGAGQAGAEWHNGGVVGGEGLVDATSSPSVPGELCESTASMQVHEGAAAAQLGESPEGVDVTSAVSDEVDRDDKATHVLPLAAAAADGESDELERKRRKLDSCATMDMSTASRAVREPRVVIQTTSEVDILDDGYRWRKYGQKVVKGNPNPRSYYKCTHPGCLVRKHVERASHDLKSVITTYEGKHNHEVPAARNSGHPAGSASPGGGAGSSSQPHGVGVGGRRPEVPSVQESLMRLGGGCGAAPFPPHFGLHLPPPPPRDPLAPMSNFPYSLGHAPSPALRGLPPPPPPPPSASALAVAGLGGVVEGLKYPMLAPPSVHSLLRHRQGGGMEAVVVPKAEVKQEAMPPAAAVAGAGRGAAVYQQAMSRVSLGNQL</sequence>
<keyword evidence="6" id="KW-0805">Transcription regulation</keyword>
<dbReference type="HOGENOM" id="CLU_012086_1_0_1"/>
<dbReference type="GO" id="GO:0009738">
    <property type="term" value="P:abscisic acid-activated signaling pathway"/>
    <property type="evidence" value="ECO:0007669"/>
    <property type="project" value="UniProtKB-KW"/>
</dbReference>
<keyword evidence="10" id="KW-0539">Nucleus</keyword>
<feature type="region of interest" description="Disordered" evidence="12">
    <location>
        <begin position="854"/>
        <end position="891"/>
    </location>
</feature>
<accession>A0A0E0H206</accession>
<evidence type="ECO:0000256" key="1">
    <source>
        <dbReference type="ARBA" id="ARBA00004123"/>
    </source>
</evidence>
<keyword evidence="3" id="KW-0938">Abscisic acid signaling pathway</keyword>
<evidence type="ECO:0000256" key="12">
    <source>
        <dbReference type="SAM" id="MobiDB-lite"/>
    </source>
</evidence>
<feature type="region of interest" description="Disordered" evidence="12">
    <location>
        <begin position="1"/>
        <end position="107"/>
    </location>
</feature>
<dbReference type="AlphaFoldDB" id="A0A0E0H206"/>
<dbReference type="GO" id="GO:0043565">
    <property type="term" value="F:sequence-specific DNA binding"/>
    <property type="evidence" value="ECO:0007669"/>
    <property type="project" value="InterPro"/>
</dbReference>
<evidence type="ECO:0000256" key="6">
    <source>
        <dbReference type="ARBA" id="ARBA00023015"/>
    </source>
</evidence>
<name>A0A0E0H206_ORYNI</name>
<dbReference type="GO" id="GO:0009740">
    <property type="term" value="P:gibberellic acid mediated signaling pathway"/>
    <property type="evidence" value="ECO:0007669"/>
    <property type="project" value="UniProtKB-KW"/>
</dbReference>
<evidence type="ECO:0000313" key="14">
    <source>
        <dbReference type="EnsemblPlants" id="ONIVA04G13890.1"/>
    </source>
</evidence>
<dbReference type="Gene3D" id="2.20.25.80">
    <property type="entry name" value="WRKY domain"/>
    <property type="match status" value="2"/>
</dbReference>
<feature type="region of interest" description="Disordered" evidence="12">
    <location>
        <begin position="614"/>
        <end position="699"/>
    </location>
</feature>
<reference evidence="14" key="2">
    <citation type="submission" date="2018-04" db="EMBL/GenBank/DDBJ databases">
        <title>OnivRS2 (Oryza nivara Reference Sequence Version 2).</title>
        <authorList>
            <person name="Zhang J."/>
            <person name="Kudrna D."/>
            <person name="Lee S."/>
            <person name="Talag J."/>
            <person name="Rajasekar S."/>
            <person name="Welchert J."/>
            <person name="Hsing Y.-I."/>
            <person name="Wing R.A."/>
        </authorList>
    </citation>
    <scope>NUCLEOTIDE SEQUENCE [LARGE SCALE GENOMIC DNA]</scope>
    <source>
        <strain evidence="14">SL10</strain>
    </source>
</reference>
<dbReference type="SUPFAM" id="SSF118290">
    <property type="entry name" value="WRKY DNA-binding domain"/>
    <property type="match status" value="2"/>
</dbReference>
<dbReference type="OMA" id="PQFGQKF"/>
<dbReference type="GO" id="GO:0005634">
    <property type="term" value="C:nucleus"/>
    <property type="evidence" value="ECO:0007669"/>
    <property type="project" value="UniProtKB-SubCell"/>
</dbReference>
<feature type="domain" description="WRKY" evidence="13">
    <location>
        <begin position="559"/>
        <end position="623"/>
    </location>
</feature>
<dbReference type="FunFam" id="2.20.25.80:FF:000006">
    <property type="entry name" value="WRKY transcription factor"/>
    <property type="match status" value="1"/>
</dbReference>
<keyword evidence="7" id="KW-0238">DNA-binding</keyword>
<comment type="subcellular location">
    <subcellularLocation>
        <location evidence="1">Nucleus</location>
    </subcellularLocation>
</comment>
<evidence type="ECO:0000256" key="11">
    <source>
        <dbReference type="ARBA" id="ARBA00070140"/>
    </source>
</evidence>
<dbReference type="PROSITE" id="PS50811">
    <property type="entry name" value="WRKY"/>
    <property type="match status" value="2"/>
</dbReference>